<feature type="non-terminal residue" evidence="1">
    <location>
        <position position="78"/>
    </location>
</feature>
<organism evidence="1 2">
    <name type="scientific">Pogonophryne albipinna</name>
    <dbReference type="NCBI Taxonomy" id="1090488"/>
    <lineage>
        <taxon>Eukaryota</taxon>
        <taxon>Metazoa</taxon>
        <taxon>Chordata</taxon>
        <taxon>Craniata</taxon>
        <taxon>Vertebrata</taxon>
        <taxon>Euteleostomi</taxon>
        <taxon>Actinopterygii</taxon>
        <taxon>Neopterygii</taxon>
        <taxon>Teleostei</taxon>
        <taxon>Neoteleostei</taxon>
        <taxon>Acanthomorphata</taxon>
        <taxon>Eupercaria</taxon>
        <taxon>Perciformes</taxon>
        <taxon>Notothenioidei</taxon>
        <taxon>Pogonophryne</taxon>
    </lineage>
</organism>
<name>A0AAD6BMH7_9TELE</name>
<sequence>VWRIIIECIQGSRGVLLSGLNLMQSHLFNFTAREHLQVQEGENKAETPPVRLDRFNVLATGVSDRTTRRNRHVCGGDV</sequence>
<accession>A0AAD6BMH7</accession>
<protein>
    <submittedName>
        <fullName evidence="1">Uncharacterized protein</fullName>
    </submittedName>
</protein>
<evidence type="ECO:0000313" key="1">
    <source>
        <dbReference type="EMBL" id="KAJ4947000.1"/>
    </source>
</evidence>
<dbReference type="AlphaFoldDB" id="A0AAD6BMH7"/>
<dbReference type="EMBL" id="JAPTMU010000002">
    <property type="protein sequence ID" value="KAJ4947000.1"/>
    <property type="molecule type" value="Genomic_DNA"/>
</dbReference>
<feature type="non-terminal residue" evidence="1">
    <location>
        <position position="1"/>
    </location>
</feature>
<evidence type="ECO:0000313" key="2">
    <source>
        <dbReference type="Proteomes" id="UP001219934"/>
    </source>
</evidence>
<gene>
    <name evidence="1" type="ORF">JOQ06_009042</name>
</gene>
<reference evidence="1" key="1">
    <citation type="submission" date="2022-11" db="EMBL/GenBank/DDBJ databases">
        <title>Chromosome-level genome of Pogonophryne albipinna.</title>
        <authorList>
            <person name="Jo E."/>
        </authorList>
    </citation>
    <scope>NUCLEOTIDE SEQUENCE</scope>
    <source>
        <strain evidence="1">SGF0006</strain>
        <tissue evidence="1">Muscle</tissue>
    </source>
</reference>
<comment type="caution">
    <text evidence="1">The sequence shown here is derived from an EMBL/GenBank/DDBJ whole genome shotgun (WGS) entry which is preliminary data.</text>
</comment>
<keyword evidence="2" id="KW-1185">Reference proteome</keyword>
<dbReference type="Proteomes" id="UP001219934">
    <property type="component" value="Unassembled WGS sequence"/>
</dbReference>
<proteinExistence type="predicted"/>